<dbReference type="Gene3D" id="3.30.70.890">
    <property type="entry name" value="GHMP kinase, C-terminal domain"/>
    <property type="match status" value="1"/>
</dbReference>
<comment type="pathway">
    <text evidence="9">Isoprenoid biosynthesis; isopentenyl diphosphate biosynthesis via mevalonate pathway; isopentenyl diphosphate from (R)-mevalonate: step 1/3.</text>
</comment>
<dbReference type="Gene3D" id="3.30.230.10">
    <property type="match status" value="1"/>
</dbReference>
<dbReference type="InterPro" id="IPR036554">
    <property type="entry name" value="GHMP_kinase_C_sf"/>
</dbReference>
<dbReference type="InterPro" id="IPR006204">
    <property type="entry name" value="GHMP_kinase_N_dom"/>
</dbReference>
<accession>A0A2H3NVF0</accession>
<evidence type="ECO:0000256" key="2">
    <source>
        <dbReference type="ARBA" id="ARBA00022516"/>
    </source>
</evidence>
<dbReference type="GO" id="GO:0005524">
    <property type="term" value="F:ATP binding"/>
    <property type="evidence" value="ECO:0007669"/>
    <property type="project" value="UniProtKB-KW"/>
</dbReference>
<keyword evidence="12" id="KW-1185">Reference proteome</keyword>
<proteinExistence type="predicted"/>
<dbReference type="InterPro" id="IPR020568">
    <property type="entry name" value="Ribosomal_Su5_D2-typ_SF"/>
</dbReference>
<dbReference type="PRINTS" id="PR00959">
    <property type="entry name" value="MEVGALKINASE"/>
</dbReference>
<evidence type="ECO:0000256" key="4">
    <source>
        <dbReference type="ARBA" id="ARBA00022741"/>
    </source>
</evidence>
<comment type="caution">
    <text evidence="11">The sequence shown here is derived from an EMBL/GenBank/DDBJ whole genome shotgun (WGS) entry which is preliminary data.</text>
</comment>
<evidence type="ECO:0000256" key="5">
    <source>
        <dbReference type="ARBA" id="ARBA00022777"/>
    </source>
</evidence>
<keyword evidence="4" id="KW-0547">Nucleotide-binding</keyword>
<sequence length="361" mass="38553">MHETTVRAPAKLILMGEHAVVYQRPALVAALGLWMHATAAPKTTAGVTLQVDAWGHTETTTWPAIRAYADEMRSRWRDYAAYPTAEAFAHLRSTDPTHLIKVALGEAARAVDITPQPLTLSVQSDQPVGAGFGSSAALGVAVARAYLEAHEAPFTHDLLFDIALNIERRQHGTPSGVDPATILRGGLLWAESDNDALHWHSVEARAPVLSDIRIFHTGAPNESTGTVVDAVRARRTDDPDAFEAIIDRIEAATRALRDLLSAPDVSPSALVDLLQEGEACLEALGVVPPAIRHHIRQIEAHGGAAKISGAGALTDPHAGSLIAYHPDPTTDLWDDLSSFSSFNVPLCVQGAHPLQSAHVHG</sequence>
<keyword evidence="3" id="KW-0808">Transferase</keyword>
<dbReference type="InterPro" id="IPR014721">
    <property type="entry name" value="Ribsml_uS5_D2-typ_fold_subgr"/>
</dbReference>
<protein>
    <recommendedName>
        <fullName evidence="10">GHMP kinase N-terminal domain-containing protein</fullName>
    </recommendedName>
</protein>
<dbReference type="GO" id="GO:0019287">
    <property type="term" value="P:isopentenyl diphosphate biosynthetic process, mevalonate pathway"/>
    <property type="evidence" value="ECO:0007669"/>
    <property type="project" value="UniProtKB-UniPathway"/>
</dbReference>
<dbReference type="OrthoDB" id="1522677at2"/>
<keyword evidence="5" id="KW-0418">Kinase</keyword>
<dbReference type="SUPFAM" id="SSF55060">
    <property type="entry name" value="GHMP Kinase, C-terminal domain"/>
    <property type="match status" value="1"/>
</dbReference>
<dbReference type="PANTHER" id="PTHR43290:SF2">
    <property type="entry name" value="MEVALONATE KINASE"/>
    <property type="match status" value="1"/>
</dbReference>
<feature type="domain" description="GHMP kinase N-terminal" evidence="10">
    <location>
        <begin position="103"/>
        <end position="186"/>
    </location>
</feature>
<evidence type="ECO:0000256" key="8">
    <source>
        <dbReference type="ARBA" id="ARBA00023098"/>
    </source>
</evidence>
<evidence type="ECO:0000313" key="11">
    <source>
        <dbReference type="EMBL" id="PEN08687.1"/>
    </source>
</evidence>
<dbReference type="GO" id="GO:0004496">
    <property type="term" value="F:mevalonate kinase activity"/>
    <property type="evidence" value="ECO:0007669"/>
    <property type="project" value="InterPro"/>
</dbReference>
<evidence type="ECO:0000259" key="10">
    <source>
        <dbReference type="Pfam" id="PF00288"/>
    </source>
</evidence>
<evidence type="ECO:0000256" key="7">
    <source>
        <dbReference type="ARBA" id="ARBA00022842"/>
    </source>
</evidence>
<keyword evidence="1" id="KW-0963">Cytoplasm</keyword>
<gene>
    <name evidence="11" type="ORF">CRI93_02715</name>
</gene>
<reference evidence="11 12" key="1">
    <citation type="submission" date="2017-10" db="EMBL/GenBank/DDBJ databases">
        <title>Draft genome of Longimonas halophila.</title>
        <authorList>
            <person name="Goh K.M."/>
            <person name="Shamsir M.S."/>
            <person name="Lim S.W."/>
        </authorList>
    </citation>
    <scope>NUCLEOTIDE SEQUENCE [LARGE SCALE GENOMIC DNA]</scope>
    <source>
        <strain evidence="11 12">KCTC 42399</strain>
    </source>
</reference>
<dbReference type="Pfam" id="PF00288">
    <property type="entry name" value="GHMP_kinases_N"/>
    <property type="match status" value="1"/>
</dbReference>
<dbReference type="RefSeq" id="WP_098061082.1">
    <property type="nucleotide sequence ID" value="NZ_PDEP01000002.1"/>
</dbReference>
<keyword evidence="2" id="KW-0444">Lipid biosynthesis</keyword>
<evidence type="ECO:0000313" key="12">
    <source>
        <dbReference type="Proteomes" id="UP000221024"/>
    </source>
</evidence>
<dbReference type="GO" id="GO:0005829">
    <property type="term" value="C:cytosol"/>
    <property type="evidence" value="ECO:0007669"/>
    <property type="project" value="TreeGrafter"/>
</dbReference>
<name>A0A2H3NVF0_9BACT</name>
<dbReference type="SUPFAM" id="SSF54211">
    <property type="entry name" value="Ribosomal protein S5 domain 2-like"/>
    <property type="match status" value="1"/>
</dbReference>
<evidence type="ECO:0000256" key="6">
    <source>
        <dbReference type="ARBA" id="ARBA00022840"/>
    </source>
</evidence>
<dbReference type="InterPro" id="IPR006205">
    <property type="entry name" value="Mev_gal_kin"/>
</dbReference>
<evidence type="ECO:0000256" key="1">
    <source>
        <dbReference type="ARBA" id="ARBA00022490"/>
    </source>
</evidence>
<evidence type="ECO:0000256" key="3">
    <source>
        <dbReference type="ARBA" id="ARBA00022679"/>
    </source>
</evidence>
<keyword evidence="8" id="KW-0443">Lipid metabolism</keyword>
<dbReference type="UniPathway" id="UPA00057">
    <property type="reaction ID" value="UER00098"/>
</dbReference>
<keyword evidence="7" id="KW-0460">Magnesium</keyword>
<organism evidence="11 12">
    <name type="scientific">Longimonas halophila</name>
    <dbReference type="NCBI Taxonomy" id="1469170"/>
    <lineage>
        <taxon>Bacteria</taxon>
        <taxon>Pseudomonadati</taxon>
        <taxon>Rhodothermota</taxon>
        <taxon>Rhodothermia</taxon>
        <taxon>Rhodothermales</taxon>
        <taxon>Salisaetaceae</taxon>
        <taxon>Longimonas</taxon>
    </lineage>
</organism>
<dbReference type="Proteomes" id="UP000221024">
    <property type="component" value="Unassembled WGS sequence"/>
</dbReference>
<dbReference type="EMBL" id="PDEP01000002">
    <property type="protein sequence ID" value="PEN08687.1"/>
    <property type="molecule type" value="Genomic_DNA"/>
</dbReference>
<keyword evidence="6" id="KW-0067">ATP-binding</keyword>
<dbReference type="AlphaFoldDB" id="A0A2H3NVF0"/>
<dbReference type="PANTHER" id="PTHR43290">
    <property type="entry name" value="MEVALONATE KINASE"/>
    <property type="match status" value="1"/>
</dbReference>
<evidence type="ECO:0000256" key="9">
    <source>
        <dbReference type="ARBA" id="ARBA00029438"/>
    </source>
</evidence>